<dbReference type="Gene3D" id="1.10.30.50">
    <property type="match status" value="1"/>
</dbReference>
<keyword evidence="2" id="KW-0540">Nuclease</keyword>
<gene>
    <name evidence="2" type="ORF">K08M4_21730</name>
</gene>
<evidence type="ECO:0000313" key="2">
    <source>
        <dbReference type="EMBL" id="ARP38906.1"/>
    </source>
</evidence>
<evidence type="ECO:0000259" key="1">
    <source>
        <dbReference type="SMART" id="SM00507"/>
    </source>
</evidence>
<organism evidence="2 3">
    <name type="scientific">Vibrio syngnathi</name>
    <dbReference type="NCBI Taxonomy" id="3034029"/>
    <lineage>
        <taxon>Bacteria</taxon>
        <taxon>Pseudomonadati</taxon>
        <taxon>Pseudomonadota</taxon>
        <taxon>Gammaproteobacteria</taxon>
        <taxon>Vibrionales</taxon>
        <taxon>Vibrionaceae</taxon>
        <taxon>Vibrio</taxon>
    </lineage>
</organism>
<keyword evidence="2" id="KW-0255">Endonuclease</keyword>
<dbReference type="SMART" id="SM00507">
    <property type="entry name" value="HNHc"/>
    <property type="match status" value="1"/>
</dbReference>
<keyword evidence="2" id="KW-0378">Hydrolase</keyword>
<accession>A0AA34TPU0</accession>
<dbReference type="RefSeq" id="WP_157665746.1">
    <property type="nucleotide sequence ID" value="NZ_CP017916.1"/>
</dbReference>
<proteinExistence type="predicted"/>
<dbReference type="InterPro" id="IPR052892">
    <property type="entry name" value="NA-targeting_endonuclease"/>
</dbReference>
<dbReference type="Proteomes" id="UP000194136">
    <property type="component" value="Chromosome 1"/>
</dbReference>
<dbReference type="InterPro" id="IPR003615">
    <property type="entry name" value="HNH_nuc"/>
</dbReference>
<protein>
    <submittedName>
        <fullName evidence="2">HNH endonuclease</fullName>
    </submittedName>
</protein>
<reference evidence="2 3" key="1">
    <citation type="submission" date="2016-10" db="EMBL/GenBank/DDBJ databases">
        <title>The High Quality Genome of Vibrio splendidus K08M4.</title>
        <authorList>
            <person name="Wendling C."/>
            <person name="Chibani C.M."/>
            <person name="Hertel R."/>
            <person name="Sproer C."/>
            <person name="Bunk B."/>
            <person name="Overmann J."/>
            <person name="Roth O."/>
            <person name="Liesegang H."/>
        </authorList>
    </citation>
    <scope>NUCLEOTIDE SEQUENCE [LARGE SCALE GENOMIC DNA]</scope>
    <source>
        <strain evidence="2 3">K08M4</strain>
    </source>
</reference>
<dbReference type="InterPro" id="IPR002711">
    <property type="entry name" value="HNH"/>
</dbReference>
<dbReference type="PANTHER" id="PTHR33877">
    <property type="entry name" value="SLL1193 PROTEIN"/>
    <property type="match status" value="1"/>
</dbReference>
<dbReference type="PANTHER" id="PTHR33877:SF1">
    <property type="entry name" value="TYPE IV METHYL-DIRECTED RESTRICTION ENZYME ECOKMCRA"/>
    <property type="match status" value="1"/>
</dbReference>
<dbReference type="KEGG" id="vsy:K08M4_21730"/>
<feature type="domain" description="HNH nuclease" evidence="1">
    <location>
        <begin position="186"/>
        <end position="244"/>
    </location>
</feature>
<dbReference type="CDD" id="cd00085">
    <property type="entry name" value="HNHc"/>
    <property type="match status" value="1"/>
</dbReference>
<evidence type="ECO:0000313" key="3">
    <source>
        <dbReference type="Proteomes" id="UP000194136"/>
    </source>
</evidence>
<dbReference type="Pfam" id="PF01844">
    <property type="entry name" value="HNH"/>
    <property type="match status" value="1"/>
</dbReference>
<dbReference type="GO" id="GO:0008270">
    <property type="term" value="F:zinc ion binding"/>
    <property type="evidence" value="ECO:0007669"/>
    <property type="project" value="InterPro"/>
</dbReference>
<dbReference type="EMBL" id="CP017916">
    <property type="protein sequence ID" value="ARP38906.1"/>
    <property type="molecule type" value="Genomic_DNA"/>
</dbReference>
<keyword evidence="3" id="KW-1185">Reference proteome</keyword>
<dbReference type="AlphaFoldDB" id="A0AA34TPU0"/>
<dbReference type="GO" id="GO:0003676">
    <property type="term" value="F:nucleic acid binding"/>
    <property type="evidence" value="ECO:0007669"/>
    <property type="project" value="InterPro"/>
</dbReference>
<sequence>MSSILEKCHTFKFSESYGFADKVRKAIFERDYAIDPLEVAEDVELQVTKPQKRTLLHDYIEYVVVDHLNFYFKGGGWEFEDVLPILSMLESHQIEYQELDRYIEELLRDEESEEAVEVTEEHIDEYKYQYAWDYIEPLVQDKFVPVLVTEVFSLLFADREAMKVFNINVAESMGERSKRNTYWPKWLERALFCREKGLCALCKTDLSSVYHTHGKVAIDHIVPIAQNGVNDPTNLQILCQSCNSKKSGTVIETSNAMPVFWEM</sequence>
<name>A0AA34TPU0_9VIBR</name>
<dbReference type="GO" id="GO:0004519">
    <property type="term" value="F:endonuclease activity"/>
    <property type="evidence" value="ECO:0007669"/>
    <property type="project" value="UniProtKB-KW"/>
</dbReference>